<evidence type="ECO:0000313" key="3">
    <source>
        <dbReference type="EMBL" id="TCU89215.1"/>
    </source>
</evidence>
<evidence type="ECO:0000313" key="5">
    <source>
        <dbReference type="Proteomes" id="UP000295794"/>
    </source>
</evidence>
<keyword evidence="2" id="KW-0282">Flagellum</keyword>
<gene>
    <name evidence="3" type="ORF">EV682_102127</name>
    <name evidence="2" type="ORF">NCTC11159_01651</name>
</gene>
<dbReference type="Proteomes" id="UP000255108">
    <property type="component" value="Unassembled WGS sequence"/>
</dbReference>
<dbReference type="SUPFAM" id="SSF160214">
    <property type="entry name" value="FlaG-like"/>
    <property type="match status" value="1"/>
</dbReference>
<keyword evidence="2" id="KW-0966">Cell projection</keyword>
<dbReference type="AlphaFoldDB" id="A0A377Q5Q0"/>
<dbReference type="EMBL" id="UGHR01000001">
    <property type="protein sequence ID" value="STQ90584.1"/>
    <property type="molecule type" value="Genomic_DNA"/>
</dbReference>
<dbReference type="InterPro" id="IPR035924">
    <property type="entry name" value="FlaG-like_sf"/>
</dbReference>
<reference evidence="2 4" key="1">
    <citation type="submission" date="2018-06" db="EMBL/GenBank/DDBJ databases">
        <authorList>
            <consortium name="Pathogen Informatics"/>
            <person name="Doyle S."/>
        </authorList>
    </citation>
    <scope>NUCLEOTIDE SEQUENCE [LARGE SCALE GENOMIC DNA]</scope>
    <source>
        <strain evidence="2 4">NCTC11159</strain>
    </source>
</reference>
<feature type="compositionally biased region" description="Polar residues" evidence="1">
    <location>
        <begin position="1"/>
        <end position="10"/>
    </location>
</feature>
<accession>A0A377Q5Q0</accession>
<keyword evidence="2" id="KW-0969">Cilium</keyword>
<dbReference type="RefSeq" id="WP_115226882.1">
    <property type="nucleotide sequence ID" value="NZ_CAWOLO010000002.1"/>
</dbReference>
<organism evidence="2 4">
    <name type="scientific">Iodobacter fluviatilis</name>
    <dbReference type="NCBI Taxonomy" id="537"/>
    <lineage>
        <taxon>Bacteria</taxon>
        <taxon>Pseudomonadati</taxon>
        <taxon>Pseudomonadota</taxon>
        <taxon>Betaproteobacteria</taxon>
        <taxon>Neisseriales</taxon>
        <taxon>Chitinibacteraceae</taxon>
        <taxon>Iodobacter</taxon>
    </lineage>
</organism>
<dbReference type="OrthoDB" id="8565152at2"/>
<reference evidence="3 5" key="2">
    <citation type="submission" date="2019-03" db="EMBL/GenBank/DDBJ databases">
        <title>Genomic Encyclopedia of Type Strains, Phase IV (KMG-IV): sequencing the most valuable type-strain genomes for metagenomic binning, comparative biology and taxonomic classification.</title>
        <authorList>
            <person name="Goeker M."/>
        </authorList>
    </citation>
    <scope>NUCLEOTIDE SEQUENCE [LARGE SCALE GENOMIC DNA]</scope>
    <source>
        <strain evidence="3 5">DSM 3764</strain>
    </source>
</reference>
<dbReference type="PANTHER" id="PTHR37166">
    <property type="entry name" value="PROTEIN FLAG"/>
    <property type="match status" value="1"/>
</dbReference>
<evidence type="ECO:0000313" key="4">
    <source>
        <dbReference type="Proteomes" id="UP000255108"/>
    </source>
</evidence>
<dbReference type="EMBL" id="SMBT01000002">
    <property type="protein sequence ID" value="TCU89215.1"/>
    <property type="molecule type" value="Genomic_DNA"/>
</dbReference>
<evidence type="ECO:0000256" key="1">
    <source>
        <dbReference type="SAM" id="MobiDB-lite"/>
    </source>
</evidence>
<feature type="region of interest" description="Disordered" evidence="1">
    <location>
        <begin position="1"/>
        <end position="38"/>
    </location>
</feature>
<proteinExistence type="predicted"/>
<name>A0A377Q5Q0_9NEIS</name>
<dbReference type="Gene3D" id="3.30.160.170">
    <property type="entry name" value="FlaG-like"/>
    <property type="match status" value="1"/>
</dbReference>
<dbReference type="Pfam" id="PF03646">
    <property type="entry name" value="FlaG"/>
    <property type="match status" value="1"/>
</dbReference>
<dbReference type="InterPro" id="IPR005186">
    <property type="entry name" value="FlaG"/>
</dbReference>
<protein>
    <submittedName>
        <fullName evidence="2">Flagellar protein FlaG</fullName>
    </submittedName>
</protein>
<sequence length="127" mass="13744">MDIQSTSSLVTPAAAKSISERFHDAPPSDQAKVASAEPVKVSPDAVQALKPAPDSKDVKQAVEKLNQAVQGFSDSLQFSVEEETKLPVVKLIDTKTKEVIRQFPSEEAISIAKAIDRFQGLLIKDRA</sequence>
<dbReference type="PANTHER" id="PTHR37166:SF1">
    <property type="entry name" value="PROTEIN FLAG"/>
    <property type="match status" value="1"/>
</dbReference>
<evidence type="ECO:0000313" key="2">
    <source>
        <dbReference type="EMBL" id="STQ90584.1"/>
    </source>
</evidence>
<keyword evidence="5" id="KW-1185">Reference proteome</keyword>
<dbReference type="Proteomes" id="UP000295794">
    <property type="component" value="Unassembled WGS sequence"/>
</dbReference>